<keyword evidence="7" id="KW-0378">Hydrolase</keyword>
<feature type="active site" evidence="13">
    <location>
        <position position="403"/>
    </location>
</feature>
<reference evidence="19" key="1">
    <citation type="journal article" date="2023" name="Insect Mol. Biol.">
        <title>Genome sequencing provides insights into the evolution of gene families encoding plant cell wall-degrading enzymes in longhorned beetles.</title>
        <authorList>
            <person name="Shin N.R."/>
            <person name="Okamura Y."/>
            <person name="Kirsch R."/>
            <person name="Pauchet Y."/>
        </authorList>
    </citation>
    <scope>NUCLEOTIDE SEQUENCE</scope>
    <source>
        <strain evidence="19">AMC_N1</strain>
    </source>
</reference>
<organism evidence="19 20">
    <name type="scientific">Aromia moschata</name>
    <dbReference type="NCBI Taxonomy" id="1265417"/>
    <lineage>
        <taxon>Eukaryota</taxon>
        <taxon>Metazoa</taxon>
        <taxon>Ecdysozoa</taxon>
        <taxon>Arthropoda</taxon>
        <taxon>Hexapoda</taxon>
        <taxon>Insecta</taxon>
        <taxon>Pterygota</taxon>
        <taxon>Neoptera</taxon>
        <taxon>Endopterygota</taxon>
        <taxon>Coleoptera</taxon>
        <taxon>Polyphaga</taxon>
        <taxon>Cucujiformia</taxon>
        <taxon>Chrysomeloidea</taxon>
        <taxon>Cerambycidae</taxon>
        <taxon>Cerambycinae</taxon>
        <taxon>Callichromatini</taxon>
        <taxon>Aromia</taxon>
    </lineage>
</organism>
<keyword evidence="3" id="KW-0645">Protease</keyword>
<evidence type="ECO:0000256" key="2">
    <source>
        <dbReference type="ARBA" id="ARBA00004479"/>
    </source>
</evidence>
<keyword evidence="5 13" id="KW-0479">Metal-binding</keyword>
<evidence type="ECO:0000256" key="6">
    <source>
        <dbReference type="ARBA" id="ARBA00022729"/>
    </source>
</evidence>
<dbReference type="Pfam" id="PF13574">
    <property type="entry name" value="Reprolysin_2"/>
    <property type="match status" value="1"/>
</dbReference>
<dbReference type="GO" id="GO:0004222">
    <property type="term" value="F:metalloendopeptidase activity"/>
    <property type="evidence" value="ECO:0007669"/>
    <property type="project" value="InterPro"/>
</dbReference>
<dbReference type="InterPro" id="IPR049012">
    <property type="entry name" value="Mutator_transp_dom"/>
</dbReference>
<protein>
    <recommendedName>
        <fullName evidence="21">ADAM 17-like protease</fullName>
    </recommendedName>
</protein>
<feature type="region of interest" description="Disordered" evidence="14">
    <location>
        <begin position="412"/>
        <end position="434"/>
    </location>
</feature>
<comment type="cofactor">
    <cofactor evidence="1">
        <name>Zn(2+)</name>
        <dbReference type="ChEBI" id="CHEBI:29105"/>
    </cofactor>
</comment>
<keyword evidence="11 15" id="KW-0472">Membrane</keyword>
<dbReference type="EMBL" id="JAPWTK010000204">
    <property type="protein sequence ID" value="KAJ8945885.1"/>
    <property type="molecule type" value="Genomic_DNA"/>
</dbReference>
<accession>A0AAV8Y4N4</accession>
<evidence type="ECO:0008006" key="21">
    <source>
        <dbReference type="Google" id="ProtNLM"/>
    </source>
</evidence>
<evidence type="ECO:0000256" key="11">
    <source>
        <dbReference type="ARBA" id="ARBA00023136"/>
    </source>
</evidence>
<evidence type="ECO:0000256" key="5">
    <source>
        <dbReference type="ARBA" id="ARBA00022723"/>
    </source>
</evidence>
<evidence type="ECO:0000256" key="9">
    <source>
        <dbReference type="ARBA" id="ARBA00022989"/>
    </source>
</evidence>
<comment type="caution">
    <text evidence="13">Lacks conserved residue(s) required for the propagation of feature annotation.</text>
</comment>
<feature type="compositionally biased region" description="Polar residues" evidence="14">
    <location>
        <begin position="421"/>
        <end position="434"/>
    </location>
</feature>
<evidence type="ECO:0000256" key="8">
    <source>
        <dbReference type="ARBA" id="ARBA00022833"/>
    </source>
</evidence>
<feature type="domain" description="Disintegrin" evidence="17">
    <location>
        <begin position="471"/>
        <end position="649"/>
    </location>
</feature>
<dbReference type="FunFam" id="4.10.70.10:FF:000003">
    <property type="entry name" value="Disintegrin and metalloproteinase domain-containing protein 17"/>
    <property type="match status" value="2"/>
</dbReference>
<evidence type="ECO:0000256" key="12">
    <source>
        <dbReference type="ARBA" id="ARBA00023157"/>
    </source>
</evidence>
<evidence type="ECO:0000259" key="17">
    <source>
        <dbReference type="PROSITE" id="PS50214"/>
    </source>
</evidence>
<comment type="caution">
    <text evidence="19">The sequence shown here is derived from an EMBL/GenBank/DDBJ whole genome shotgun (WGS) entry which is preliminary data.</text>
</comment>
<dbReference type="Gene3D" id="4.10.70.10">
    <property type="entry name" value="Disintegrin domain"/>
    <property type="match status" value="2"/>
</dbReference>
<dbReference type="InterPro" id="IPR001590">
    <property type="entry name" value="Peptidase_M12B"/>
</dbReference>
<proteinExistence type="predicted"/>
<dbReference type="GO" id="GO:0006509">
    <property type="term" value="P:membrane protein ectodomain proteolysis"/>
    <property type="evidence" value="ECO:0007669"/>
    <property type="project" value="TreeGrafter"/>
</dbReference>
<keyword evidence="4 15" id="KW-0812">Transmembrane</keyword>
<dbReference type="Gene3D" id="3.40.390.10">
    <property type="entry name" value="Collagenase (Catalytic Domain)"/>
    <property type="match status" value="1"/>
</dbReference>
<keyword evidence="9 15" id="KW-1133">Transmembrane helix</keyword>
<dbReference type="SMART" id="SM00050">
    <property type="entry name" value="DISIN"/>
    <property type="match status" value="1"/>
</dbReference>
<dbReference type="InterPro" id="IPR024079">
    <property type="entry name" value="MetalloPept_cat_dom_sf"/>
</dbReference>
<evidence type="ECO:0000256" key="14">
    <source>
        <dbReference type="SAM" id="MobiDB-lite"/>
    </source>
</evidence>
<evidence type="ECO:0000313" key="19">
    <source>
        <dbReference type="EMBL" id="KAJ8945885.1"/>
    </source>
</evidence>
<dbReference type="CDD" id="cd14246">
    <property type="entry name" value="ADAM17_MPD"/>
    <property type="match status" value="1"/>
</dbReference>
<feature type="chain" id="PRO_5043720597" description="ADAM 17-like protease" evidence="16">
    <location>
        <begin position="24"/>
        <end position="824"/>
    </location>
</feature>
<dbReference type="Pfam" id="PF20700">
    <property type="entry name" value="Mutator"/>
    <property type="match status" value="1"/>
</dbReference>
<dbReference type="SUPFAM" id="SSF57552">
    <property type="entry name" value="Blood coagulation inhibitor (disintegrin)"/>
    <property type="match status" value="1"/>
</dbReference>
<dbReference type="PROSITE" id="PS50215">
    <property type="entry name" value="ADAM_MEPRO"/>
    <property type="match status" value="1"/>
</dbReference>
<dbReference type="GO" id="GO:0005886">
    <property type="term" value="C:plasma membrane"/>
    <property type="evidence" value="ECO:0007669"/>
    <property type="project" value="TreeGrafter"/>
</dbReference>
<dbReference type="InterPro" id="IPR051489">
    <property type="entry name" value="ADAM_Metalloproteinase"/>
</dbReference>
<feature type="binding site" evidence="13">
    <location>
        <position position="406"/>
    </location>
    <ligand>
        <name>Zn(2+)</name>
        <dbReference type="ChEBI" id="CHEBI:29105"/>
        <note>catalytic</note>
    </ligand>
</feature>
<keyword evidence="10" id="KW-0482">Metalloprotease</keyword>
<dbReference type="Gene3D" id="4.10.70.30">
    <property type="match status" value="1"/>
</dbReference>
<dbReference type="AlphaFoldDB" id="A0AAV8Y4N4"/>
<dbReference type="GO" id="GO:0007219">
    <property type="term" value="P:Notch signaling pathway"/>
    <property type="evidence" value="ECO:0007669"/>
    <property type="project" value="TreeGrafter"/>
</dbReference>
<evidence type="ECO:0000256" key="1">
    <source>
        <dbReference type="ARBA" id="ARBA00001947"/>
    </source>
</evidence>
<feature type="binding site" evidence="13">
    <location>
        <position position="412"/>
    </location>
    <ligand>
        <name>Zn(2+)</name>
        <dbReference type="ChEBI" id="CHEBI:29105"/>
        <note>catalytic</note>
    </ligand>
</feature>
<dbReference type="PROSITE" id="PS50214">
    <property type="entry name" value="DISINTEGRIN_2"/>
    <property type="match status" value="1"/>
</dbReference>
<dbReference type="InterPro" id="IPR034025">
    <property type="entry name" value="ADAM10_ADAM17"/>
</dbReference>
<evidence type="ECO:0000259" key="18">
    <source>
        <dbReference type="PROSITE" id="PS50215"/>
    </source>
</evidence>
<dbReference type="GO" id="GO:0046872">
    <property type="term" value="F:metal ion binding"/>
    <property type="evidence" value="ECO:0007669"/>
    <property type="project" value="UniProtKB-KW"/>
</dbReference>
<dbReference type="FunFam" id="3.40.390.10:FF:000017">
    <property type="entry name" value="Disintegrin and metalloproteinase domain-containing protein 17"/>
    <property type="match status" value="1"/>
</dbReference>
<keyword evidence="8 13" id="KW-0862">Zinc</keyword>
<evidence type="ECO:0000256" key="4">
    <source>
        <dbReference type="ARBA" id="ARBA00022692"/>
    </source>
</evidence>
<keyword evidence="20" id="KW-1185">Reference proteome</keyword>
<dbReference type="PANTHER" id="PTHR45702:SF6">
    <property type="entry name" value="DISINTEGRIN AND METALLOPROTEINASE DOMAIN-CONTAINING PROTEIN 17"/>
    <property type="match status" value="1"/>
</dbReference>
<dbReference type="InterPro" id="IPR036436">
    <property type="entry name" value="Disintegrin_dom_sf"/>
</dbReference>
<keyword evidence="12" id="KW-1015">Disulfide bond</keyword>
<evidence type="ECO:0000256" key="13">
    <source>
        <dbReference type="PROSITE-ProRule" id="PRU00276"/>
    </source>
</evidence>
<dbReference type="PANTHER" id="PTHR45702">
    <property type="entry name" value="ADAM10/ADAM17 METALLOPEPTIDASE FAMILY MEMBER"/>
    <property type="match status" value="1"/>
</dbReference>
<feature type="signal peptide" evidence="16">
    <location>
        <begin position="1"/>
        <end position="23"/>
    </location>
</feature>
<feature type="domain" description="Peptidase M12B" evidence="18">
    <location>
        <begin position="226"/>
        <end position="470"/>
    </location>
</feature>
<evidence type="ECO:0000256" key="15">
    <source>
        <dbReference type="SAM" id="Phobius"/>
    </source>
</evidence>
<dbReference type="Proteomes" id="UP001162162">
    <property type="component" value="Unassembled WGS sequence"/>
</dbReference>
<feature type="binding site" evidence="13">
    <location>
        <position position="402"/>
    </location>
    <ligand>
        <name>Zn(2+)</name>
        <dbReference type="ChEBI" id="CHEBI:29105"/>
        <note>catalytic</note>
    </ligand>
</feature>
<gene>
    <name evidence="19" type="ORF">NQ318_002726</name>
</gene>
<dbReference type="InterPro" id="IPR032029">
    <property type="entry name" value="ADAM17_MPD"/>
</dbReference>
<dbReference type="SUPFAM" id="SSF55486">
    <property type="entry name" value="Metalloproteases ('zincins'), catalytic domain"/>
    <property type="match status" value="1"/>
</dbReference>
<dbReference type="CDD" id="cd04270">
    <property type="entry name" value="ZnMc_TACE_like"/>
    <property type="match status" value="1"/>
</dbReference>
<sequence length="824" mass="94042">MGIKLVLFSLYFIYLTCVHQVKGSIHKNLRYFETLHANELTHHIVKRGLKDSPHPYNHIKEVNFKTHGRDFRLIISPKRDILHHNFKAYEVDEDGKEKSVHINHDDFYNGRVFGETDSHVSLHMEEGVMTGSIHLPDEIYHVEPSWRHMPDLDNRTMITYKQSDVIFSWDHADLPANQVGPRICGYVKEGKELEMDEPEEENKKWTSEHHLEKRQIDQYEYTPTKTRCPLLLVADYRFFQEMGGSNTKTTINYLISLIDRVHKIYNDTIWQDRQEVDGFKGMGFVIKKIVVHSDPTRIKSGEAHYNMIREKWDVRNLLEVFSREYTHKDFCLAHLFTDLKFEGGILGLAYVGSPRRNSVGGICTPEYFKNGYTLYLNSGLSSSRNHYGQRVITREADLVTAHEFGHNWGSEHDPDIPECSPSASQGAPTSCTPTASAGYDVNNKRFSPCSLRSIRKVLQAKSGRCFSEPEESFCGNLRVEGDEDCDAGLLGTEDNDACCDKDCKLRSKAMCRFRVTAGLVTTVPALEKSHAGKMEVDSVKEVFQRSEEKHNVKYAEYIGDGDNNTSKATLDLDPYNNDPKVMKKERVGHVEKNAWEPGSVIDKNSPCCQNCQYMRSGVKCRDAQYATCEQESRCTGHQADCPKSPPMAGGTDCQERGKCKSGKCIPFCETQGMQSCMCDIIENACKRCCRSNINETCSPVDSVDILADGTPCIQGFCNNGHCEKTVQDVVERFWDIIEDININKVLLFLRDNIVGTVVLVTALLWIPASCVIGYVDRKRRREELERWEWRNKSDLIHPSDDIRRIIHVRVPRPRNPAASRNIPE</sequence>
<evidence type="ECO:0000256" key="3">
    <source>
        <dbReference type="ARBA" id="ARBA00022670"/>
    </source>
</evidence>
<evidence type="ECO:0000313" key="20">
    <source>
        <dbReference type="Proteomes" id="UP001162162"/>
    </source>
</evidence>
<keyword evidence="6 16" id="KW-0732">Signal</keyword>
<comment type="subcellular location">
    <subcellularLocation>
        <location evidence="2">Membrane</location>
        <topology evidence="2">Single-pass type I membrane protein</topology>
    </subcellularLocation>
</comment>
<evidence type="ECO:0000256" key="7">
    <source>
        <dbReference type="ARBA" id="ARBA00022801"/>
    </source>
</evidence>
<evidence type="ECO:0000256" key="10">
    <source>
        <dbReference type="ARBA" id="ARBA00023049"/>
    </source>
</evidence>
<name>A0AAV8Y4N4_9CUCU</name>
<dbReference type="InterPro" id="IPR001762">
    <property type="entry name" value="Disintegrin_dom"/>
</dbReference>
<dbReference type="Pfam" id="PF16698">
    <property type="entry name" value="ADAM17_MPD"/>
    <property type="match status" value="1"/>
</dbReference>
<evidence type="ECO:0000256" key="16">
    <source>
        <dbReference type="SAM" id="SignalP"/>
    </source>
</evidence>
<feature type="transmembrane region" description="Helical" evidence="15">
    <location>
        <begin position="753"/>
        <end position="775"/>
    </location>
</feature>